<evidence type="ECO:0000256" key="1">
    <source>
        <dbReference type="SAM" id="MobiDB-lite"/>
    </source>
</evidence>
<reference evidence="2 3" key="1">
    <citation type="submission" date="2019-07" db="EMBL/GenBank/DDBJ databases">
        <title>Whole genome shotgun sequence of Nocardia ninae NBRC 108245.</title>
        <authorList>
            <person name="Hosoyama A."/>
            <person name="Uohara A."/>
            <person name="Ohji S."/>
            <person name="Ichikawa N."/>
        </authorList>
    </citation>
    <scope>NUCLEOTIDE SEQUENCE [LARGE SCALE GENOMIC DNA]</scope>
    <source>
        <strain evidence="2 3">NBRC 108245</strain>
    </source>
</reference>
<feature type="region of interest" description="Disordered" evidence="1">
    <location>
        <begin position="36"/>
        <end position="61"/>
    </location>
</feature>
<sequence length="100" mass="10272">MLVAAAASVAQAWSPALQVPTAAAVVSADYPQLNTASPTALARQDSPCSGRPGAGGLYETPGNCPVRSDSVELDITNRGAAIDVTSKSVWLLRRMALFTA</sequence>
<proteinExistence type="predicted"/>
<evidence type="ECO:0000313" key="2">
    <source>
        <dbReference type="EMBL" id="GEM40401.1"/>
    </source>
</evidence>
<gene>
    <name evidence="2" type="ORF">NN4_49200</name>
</gene>
<evidence type="ECO:0000313" key="3">
    <source>
        <dbReference type="Proteomes" id="UP000321424"/>
    </source>
</evidence>
<comment type="caution">
    <text evidence="2">The sequence shown here is derived from an EMBL/GenBank/DDBJ whole genome shotgun (WGS) entry which is preliminary data.</text>
</comment>
<name>A0A511MIW8_9NOCA</name>
<keyword evidence="3" id="KW-1185">Reference proteome</keyword>
<organism evidence="2 3">
    <name type="scientific">Nocardia ninae NBRC 108245</name>
    <dbReference type="NCBI Taxonomy" id="1210091"/>
    <lineage>
        <taxon>Bacteria</taxon>
        <taxon>Bacillati</taxon>
        <taxon>Actinomycetota</taxon>
        <taxon>Actinomycetes</taxon>
        <taxon>Mycobacteriales</taxon>
        <taxon>Nocardiaceae</taxon>
        <taxon>Nocardia</taxon>
    </lineage>
</organism>
<dbReference type="EMBL" id="BJXA01000036">
    <property type="protein sequence ID" value="GEM40401.1"/>
    <property type="molecule type" value="Genomic_DNA"/>
</dbReference>
<accession>A0A511MIW8</accession>
<protein>
    <submittedName>
        <fullName evidence="2">Uncharacterized protein</fullName>
    </submittedName>
</protein>
<dbReference type="AlphaFoldDB" id="A0A511MIW8"/>
<dbReference type="Proteomes" id="UP000321424">
    <property type="component" value="Unassembled WGS sequence"/>
</dbReference>